<feature type="compositionally biased region" description="Basic and acidic residues" evidence="2">
    <location>
        <begin position="17"/>
        <end position="29"/>
    </location>
</feature>
<dbReference type="PROSITE" id="PS50056">
    <property type="entry name" value="TYR_PHOSPHATASE_2"/>
    <property type="match status" value="1"/>
</dbReference>
<dbReference type="InterPro" id="IPR029021">
    <property type="entry name" value="Prot-tyrosine_phosphatase-like"/>
</dbReference>
<feature type="compositionally biased region" description="Low complexity" evidence="2">
    <location>
        <begin position="48"/>
        <end position="61"/>
    </location>
</feature>
<dbReference type="OrthoDB" id="8609993at2759"/>
<proteinExistence type="predicted"/>
<name>A0A6V7XS34_MELEN</name>
<dbReference type="CDD" id="cd00047">
    <property type="entry name" value="PTPc"/>
    <property type="match status" value="1"/>
</dbReference>
<reference evidence="5 6" key="1">
    <citation type="submission" date="2020-08" db="EMBL/GenBank/DDBJ databases">
        <authorList>
            <person name="Koutsovoulos G."/>
            <person name="Danchin GJ E."/>
        </authorList>
    </citation>
    <scope>NUCLEOTIDE SEQUENCE [LARGE SCALE GENOMIC DNA]</scope>
</reference>
<evidence type="ECO:0000256" key="1">
    <source>
        <dbReference type="SAM" id="Coils"/>
    </source>
</evidence>
<dbReference type="PANTHER" id="PTHR46163">
    <property type="entry name" value="TYROSINE-PROTEIN PHOSPHATASE-RELATED"/>
    <property type="match status" value="1"/>
</dbReference>
<dbReference type="PROSITE" id="PS50055">
    <property type="entry name" value="TYR_PHOSPHATASE_PTP"/>
    <property type="match status" value="1"/>
</dbReference>
<dbReference type="SMART" id="SM00404">
    <property type="entry name" value="PTPc_motif"/>
    <property type="match status" value="1"/>
</dbReference>
<keyword evidence="1" id="KW-0175">Coiled coil</keyword>
<organism evidence="5 6">
    <name type="scientific">Meloidogyne enterolobii</name>
    <name type="common">Root-knot nematode worm</name>
    <name type="synonym">Meloidogyne mayaguensis</name>
    <dbReference type="NCBI Taxonomy" id="390850"/>
    <lineage>
        <taxon>Eukaryota</taxon>
        <taxon>Metazoa</taxon>
        <taxon>Ecdysozoa</taxon>
        <taxon>Nematoda</taxon>
        <taxon>Chromadorea</taxon>
        <taxon>Rhabditida</taxon>
        <taxon>Tylenchina</taxon>
        <taxon>Tylenchomorpha</taxon>
        <taxon>Tylenchoidea</taxon>
        <taxon>Meloidogynidae</taxon>
        <taxon>Meloidogyninae</taxon>
        <taxon>Meloidogyne</taxon>
    </lineage>
</organism>
<dbReference type="Proteomes" id="UP000580250">
    <property type="component" value="Unassembled WGS sequence"/>
</dbReference>
<feature type="domain" description="Tyrosine specific protein phosphatases" evidence="4">
    <location>
        <begin position="294"/>
        <end position="369"/>
    </location>
</feature>
<comment type="caution">
    <text evidence="5">The sequence shown here is derived from an EMBL/GenBank/DDBJ whole genome shotgun (WGS) entry which is preliminary data.</text>
</comment>
<dbReference type="PRINTS" id="PR00700">
    <property type="entry name" value="PRTYPHPHTASE"/>
</dbReference>
<dbReference type="InterPro" id="IPR003595">
    <property type="entry name" value="Tyr_Pase_cat"/>
</dbReference>
<evidence type="ECO:0000259" key="4">
    <source>
        <dbReference type="PROSITE" id="PS50056"/>
    </source>
</evidence>
<feature type="region of interest" description="Disordered" evidence="2">
    <location>
        <begin position="75"/>
        <end position="97"/>
    </location>
</feature>
<gene>
    <name evidence="5" type="ORF">MENT_LOCUS55740</name>
</gene>
<accession>A0A6V7XS34</accession>
<evidence type="ECO:0000313" key="5">
    <source>
        <dbReference type="EMBL" id="CAD2202125.1"/>
    </source>
</evidence>
<feature type="coiled-coil region" evidence="1">
    <location>
        <begin position="394"/>
        <end position="422"/>
    </location>
</feature>
<dbReference type="AlphaFoldDB" id="A0A6V7XS34"/>
<feature type="region of interest" description="Disordered" evidence="2">
    <location>
        <begin position="1"/>
        <end position="63"/>
    </location>
</feature>
<dbReference type="Gene3D" id="3.90.190.10">
    <property type="entry name" value="Protein tyrosine phosphatase superfamily"/>
    <property type="match status" value="1"/>
</dbReference>
<dbReference type="EMBL" id="CAJEWN010002138">
    <property type="protein sequence ID" value="CAD2202125.1"/>
    <property type="molecule type" value="Genomic_DNA"/>
</dbReference>
<protein>
    <submittedName>
        <fullName evidence="5">Uncharacterized protein</fullName>
    </submittedName>
</protein>
<dbReference type="InterPro" id="IPR000242">
    <property type="entry name" value="PTP_cat"/>
</dbReference>
<dbReference type="SUPFAM" id="SSF52799">
    <property type="entry name" value="(Phosphotyrosine protein) phosphatases II"/>
    <property type="match status" value="1"/>
</dbReference>
<evidence type="ECO:0000313" key="6">
    <source>
        <dbReference type="Proteomes" id="UP000580250"/>
    </source>
</evidence>
<dbReference type="PROSITE" id="PS00383">
    <property type="entry name" value="TYR_PHOSPHATASE_1"/>
    <property type="match status" value="1"/>
</dbReference>
<dbReference type="InterPro" id="IPR000387">
    <property type="entry name" value="Tyr_Pase_dom"/>
</dbReference>
<evidence type="ECO:0000259" key="3">
    <source>
        <dbReference type="PROSITE" id="PS50055"/>
    </source>
</evidence>
<dbReference type="SMART" id="SM00194">
    <property type="entry name" value="PTPc"/>
    <property type="match status" value="1"/>
</dbReference>
<dbReference type="Pfam" id="PF00102">
    <property type="entry name" value="Y_phosphatase"/>
    <property type="match status" value="1"/>
</dbReference>
<feature type="domain" description="Tyrosine-protein phosphatase" evidence="3">
    <location>
        <begin position="151"/>
        <end position="378"/>
    </location>
</feature>
<dbReference type="InterPro" id="IPR052782">
    <property type="entry name" value="Oocyte-zygote_transition_reg"/>
</dbReference>
<evidence type="ECO:0000256" key="2">
    <source>
        <dbReference type="SAM" id="MobiDB-lite"/>
    </source>
</evidence>
<dbReference type="PANTHER" id="PTHR46163:SF5">
    <property type="entry name" value="TYROSINE-PROTEIN PHOSPHATASE"/>
    <property type="match status" value="1"/>
</dbReference>
<feature type="compositionally biased region" description="Basic and acidic residues" evidence="2">
    <location>
        <begin position="1"/>
        <end position="10"/>
    </location>
</feature>
<dbReference type="GO" id="GO:0004725">
    <property type="term" value="F:protein tyrosine phosphatase activity"/>
    <property type="evidence" value="ECO:0007669"/>
    <property type="project" value="InterPro"/>
</dbReference>
<dbReference type="InterPro" id="IPR016130">
    <property type="entry name" value="Tyr_Pase_AS"/>
</dbReference>
<sequence>MAPNRKEDSRGRRRSKSRDNRRVSVDNRRCSVGNRRMVTAGNHRRTAQGRSASRGRTAGGQQSIVRGVRTQHRVAASRAAVEPLPDEERQRSSTNSLIQEQNAAQRWFKVINQDEVRIVRQQYALDLQQYRRPGGTYQAFNRIESESLGLNRYEDVQLLDHSRVILKSSGGIDYIHASHVKGGPFPMICAQGPVDRTIGHFWTMVAENNCAVIVQLCQYVEDGRRKCADYFPQGKSTNYGNVTVEQRGQTKESPSNPHVKRTLFNVALRGEKPMDVAHFRFDGWPDHDVPDNPASFRQFRLAILRQAIEKKCTVLIHCSAGVGRTGTYAAIEIAIRNLIQNDHLIQMSTVYRAVRNQRERAIQTDLQYLFLHRAVIDAAVVAGKLEQATVETFLAEYEKVVKRKRREAAEQYEKHKAEQQQRRTDG</sequence>